<proteinExistence type="predicted"/>
<dbReference type="Pfam" id="PF14345">
    <property type="entry name" value="GDYXXLXY"/>
    <property type="match status" value="1"/>
</dbReference>
<organism evidence="1 2">
    <name type="scientific">Campylobacter geochelonis</name>
    <dbReference type="NCBI Taxonomy" id="1780362"/>
    <lineage>
        <taxon>Bacteria</taxon>
        <taxon>Pseudomonadati</taxon>
        <taxon>Campylobacterota</taxon>
        <taxon>Epsilonproteobacteria</taxon>
        <taxon>Campylobacterales</taxon>
        <taxon>Campylobacteraceae</taxon>
        <taxon>Campylobacter</taxon>
    </lineage>
</organism>
<sequence length="174" mass="20001">MYSKILSKFSLKKRVLLAILFQILILLAMLFTAFLPLVLGREMRVSVLPVDPRDLFRGNYVQLRYDFNNKACDIDVKNGDTVYALFNDGKDGKDEFVKLVKDRPKDVKFIKGTINNKKHNCYAKFGIEAYFLPKNKAVEAEKNITLRDNSTVVLKVFKNGKARIESLIIDGKKY</sequence>
<accession>A0A128EJ86</accession>
<name>A0A128EJ86_9BACT</name>
<protein>
    <submittedName>
        <fullName evidence="1">Phosphohistidine phosphatase SixA</fullName>
    </submittedName>
</protein>
<dbReference type="AlphaFoldDB" id="A0A128EJ86"/>
<dbReference type="OrthoDB" id="4868247at2"/>
<dbReference type="Proteomes" id="UP000069632">
    <property type="component" value="Unassembled WGS sequence"/>
</dbReference>
<gene>
    <name evidence="1" type="ORF">ERS672216_01704</name>
</gene>
<dbReference type="RefSeq" id="WP_075540507.1">
    <property type="nucleotide sequence ID" value="NZ_CP053844.1"/>
</dbReference>
<reference evidence="1 2" key="1">
    <citation type="submission" date="2016-02" db="EMBL/GenBank/DDBJ databases">
        <authorList>
            <consortium name="Pathogen Informatics"/>
        </authorList>
    </citation>
    <scope>NUCLEOTIDE SEQUENCE [LARGE SCALE GENOMIC DNA]</scope>
    <source>
        <strain evidence="1 2">RC20</strain>
    </source>
</reference>
<evidence type="ECO:0000313" key="2">
    <source>
        <dbReference type="Proteomes" id="UP000069632"/>
    </source>
</evidence>
<evidence type="ECO:0000313" key="1">
    <source>
        <dbReference type="EMBL" id="CZE49019.1"/>
    </source>
</evidence>
<keyword evidence="2" id="KW-1185">Reference proteome</keyword>
<dbReference type="InterPro" id="IPR025833">
    <property type="entry name" value="GDYXXLXY"/>
</dbReference>
<dbReference type="EMBL" id="FIZP01000013">
    <property type="protein sequence ID" value="CZE49019.1"/>
    <property type="molecule type" value="Genomic_DNA"/>
</dbReference>